<name>A0AAD5WXB5_9PEZI</name>
<evidence type="ECO:0000313" key="3">
    <source>
        <dbReference type="Proteomes" id="UP001201980"/>
    </source>
</evidence>
<evidence type="ECO:0000313" key="2">
    <source>
        <dbReference type="EMBL" id="KAJ2906263.1"/>
    </source>
</evidence>
<dbReference type="AlphaFoldDB" id="A0AAD5WXB5"/>
<protein>
    <submittedName>
        <fullName evidence="2">Uncharacterized protein</fullName>
    </submittedName>
</protein>
<comment type="caution">
    <text evidence="2">The sequence shown here is derived from an EMBL/GenBank/DDBJ whole genome shotgun (WGS) entry which is preliminary data.</text>
</comment>
<keyword evidence="3" id="KW-1185">Reference proteome</keyword>
<gene>
    <name evidence="2" type="ORF">MKZ38_002342</name>
</gene>
<dbReference type="Proteomes" id="UP001201980">
    <property type="component" value="Unassembled WGS sequence"/>
</dbReference>
<organism evidence="2 3">
    <name type="scientific">Zalerion maritima</name>
    <dbReference type="NCBI Taxonomy" id="339359"/>
    <lineage>
        <taxon>Eukaryota</taxon>
        <taxon>Fungi</taxon>
        <taxon>Dikarya</taxon>
        <taxon>Ascomycota</taxon>
        <taxon>Pezizomycotina</taxon>
        <taxon>Sordariomycetes</taxon>
        <taxon>Lulworthiomycetidae</taxon>
        <taxon>Lulworthiales</taxon>
        <taxon>Lulworthiaceae</taxon>
        <taxon>Zalerion</taxon>
    </lineage>
</organism>
<reference evidence="2" key="1">
    <citation type="submission" date="2022-07" db="EMBL/GenBank/DDBJ databases">
        <title>Draft genome sequence of Zalerion maritima ATCC 34329, a (micro)plastics degrading marine fungus.</title>
        <authorList>
            <person name="Paco A."/>
            <person name="Goncalves M.F.M."/>
            <person name="Rocha-Santos T.A.P."/>
            <person name="Alves A."/>
        </authorList>
    </citation>
    <scope>NUCLEOTIDE SEQUENCE</scope>
    <source>
        <strain evidence="2">ATCC 34329</strain>
    </source>
</reference>
<proteinExistence type="predicted"/>
<accession>A0AAD5WXB5</accession>
<evidence type="ECO:0000256" key="1">
    <source>
        <dbReference type="SAM" id="MobiDB-lite"/>
    </source>
</evidence>
<sequence length="177" mass="19655">MESSNIWNHLAGDHLRNTCRRPDDEIPDGDVLTKDRTGAAACDSLQKAIFEPLKKGSGSILLARPTENAVLSPNDISSFVISFVIRANIETRIAESHGLSLVRRCGYEVTSSHQDPGAEDPTWFYEAPSGSSDKSTRPEDYWPSSVDLGEDFVPWALPEFEFVGRETLFARCPVQRN</sequence>
<dbReference type="EMBL" id="JAKWBI020000016">
    <property type="protein sequence ID" value="KAJ2906263.1"/>
    <property type="molecule type" value="Genomic_DNA"/>
</dbReference>
<feature type="region of interest" description="Disordered" evidence="1">
    <location>
        <begin position="111"/>
        <end position="140"/>
    </location>
</feature>